<dbReference type="KEGG" id="aex:Astex_1778"/>
<accession>E8RRJ9</accession>
<keyword evidence="1" id="KW-0812">Transmembrane</keyword>
<proteinExistence type="predicted"/>
<name>E8RRJ9_ASTEC</name>
<feature type="transmembrane region" description="Helical" evidence="1">
    <location>
        <begin position="80"/>
        <end position="102"/>
    </location>
</feature>
<keyword evidence="1" id="KW-0472">Membrane</keyword>
<dbReference type="Proteomes" id="UP000001492">
    <property type="component" value="Chromosome 1"/>
</dbReference>
<evidence type="ECO:0000313" key="3">
    <source>
        <dbReference type="Proteomes" id="UP000001492"/>
    </source>
</evidence>
<gene>
    <name evidence="2" type="ordered locus">Astex_1778</name>
</gene>
<dbReference type="OrthoDB" id="7173241at2"/>
<dbReference type="HOGENOM" id="CLU_2079900_0_0_5"/>
<organism evidence="2 3">
    <name type="scientific">Asticcacaulis excentricus (strain ATCC 15261 / DSM 4724 / KCTC 12464 / NCIMB 9791 / VKM B-1370 / CB 48)</name>
    <dbReference type="NCBI Taxonomy" id="573065"/>
    <lineage>
        <taxon>Bacteria</taxon>
        <taxon>Pseudomonadati</taxon>
        <taxon>Pseudomonadota</taxon>
        <taxon>Alphaproteobacteria</taxon>
        <taxon>Caulobacterales</taxon>
        <taxon>Caulobacteraceae</taxon>
        <taxon>Asticcacaulis</taxon>
    </lineage>
</organism>
<keyword evidence="3" id="KW-1185">Reference proteome</keyword>
<reference evidence="3" key="1">
    <citation type="submission" date="2010-12" db="EMBL/GenBank/DDBJ databases">
        <title>Complete sequence of chromosome 1 of Asticcacaulis excentricus CB 48.</title>
        <authorList>
            <consortium name="US DOE Joint Genome Institute"/>
            <person name="Lucas S."/>
            <person name="Copeland A."/>
            <person name="Lapidus A."/>
            <person name="Cheng J.-F."/>
            <person name="Bruce D."/>
            <person name="Goodwin L."/>
            <person name="Pitluck S."/>
            <person name="Teshima H."/>
            <person name="Davenport K."/>
            <person name="Detter J.C."/>
            <person name="Han C."/>
            <person name="Tapia R."/>
            <person name="Land M."/>
            <person name="Hauser L."/>
            <person name="Jeffries C."/>
            <person name="Kyrpides N."/>
            <person name="Ivanova N."/>
            <person name="Ovchinnikova G."/>
            <person name="Brun Y.V."/>
            <person name="Woyke T."/>
        </authorList>
    </citation>
    <scope>NUCLEOTIDE SEQUENCE [LARGE SCALE GENOMIC DNA]</scope>
    <source>
        <strain evidence="3">ATCC 15261 / DSM 4724 / KCTC 12464 / NCIMB 9791 / VKM B-1370 / CB 48</strain>
    </source>
</reference>
<dbReference type="RefSeq" id="WP_013479274.1">
    <property type="nucleotide sequence ID" value="NC_014816.1"/>
</dbReference>
<protein>
    <submittedName>
        <fullName evidence="2">Uncharacterized protein</fullName>
    </submittedName>
</protein>
<dbReference type="AlphaFoldDB" id="E8RRJ9"/>
<sequence>MMKRVLTKKPQFSKTVLPDRQKRNLKFSHAPQEVEVGVDTVPQILSGPVEMEVPAYEWASAEEPTPPAVIAQQSRNLFQWIVAIVLPVAALGVIALSVVALAQAGGYDADFIASRLK</sequence>
<evidence type="ECO:0000313" key="2">
    <source>
        <dbReference type="EMBL" id="ADU13444.1"/>
    </source>
</evidence>
<keyword evidence="1" id="KW-1133">Transmembrane helix</keyword>
<evidence type="ECO:0000256" key="1">
    <source>
        <dbReference type="SAM" id="Phobius"/>
    </source>
</evidence>
<dbReference type="EMBL" id="CP002395">
    <property type="protein sequence ID" value="ADU13444.1"/>
    <property type="molecule type" value="Genomic_DNA"/>
</dbReference>